<dbReference type="SUPFAM" id="SSF58069">
    <property type="entry name" value="Virus ectodomain"/>
    <property type="match status" value="1"/>
</dbReference>
<organism evidence="14 15">
    <name type="scientific">Ovis aries</name>
    <name type="common">Sheep</name>
    <dbReference type="NCBI Taxonomy" id="9940"/>
    <lineage>
        <taxon>Eukaryota</taxon>
        <taxon>Metazoa</taxon>
        <taxon>Chordata</taxon>
        <taxon>Craniata</taxon>
        <taxon>Vertebrata</taxon>
        <taxon>Euteleostomi</taxon>
        <taxon>Mammalia</taxon>
        <taxon>Eutheria</taxon>
        <taxon>Laurasiatheria</taxon>
        <taxon>Artiodactyla</taxon>
        <taxon>Ruminantia</taxon>
        <taxon>Pecora</taxon>
        <taxon>Bovidae</taxon>
        <taxon>Caprinae</taxon>
        <taxon>Ovis</taxon>
    </lineage>
</organism>
<reference evidence="14 15" key="1">
    <citation type="submission" date="2020-12" db="EMBL/GenBank/DDBJ databases">
        <title>De novo assembly of Tibetan sheep genome.</title>
        <authorList>
            <person name="Li X."/>
        </authorList>
    </citation>
    <scope>NUCLEOTIDE SEQUENCE [LARGE SCALE GENOMIC DNA]</scope>
    <source>
        <tissue evidence="14">Heart</tissue>
    </source>
</reference>
<dbReference type="PANTHER" id="PTHR10424:SF81">
    <property type="entry name" value="ERVV2 PROTEIN"/>
    <property type="match status" value="1"/>
</dbReference>
<protein>
    <recommendedName>
        <fullName evidence="16">Envelope glycoprotein</fullName>
    </recommendedName>
</protein>
<evidence type="ECO:0008006" key="16">
    <source>
        <dbReference type="Google" id="ProtNLM"/>
    </source>
</evidence>
<dbReference type="CDD" id="cd09851">
    <property type="entry name" value="HTLV-1-like_HR1-HR2"/>
    <property type="match status" value="1"/>
</dbReference>
<comment type="subcellular location">
    <subcellularLocation>
        <location evidence="1">Host cell membrane</location>
        <topology evidence="1">Single-pass type I membrane protein</topology>
    </subcellularLocation>
    <subcellularLocation>
        <location evidence="2">Host endomembrane system</location>
        <topology evidence="2">Peripheral membrane protein</topology>
    </subcellularLocation>
    <subcellularLocation>
        <location evidence="3">Virion membrane</location>
        <topology evidence="3">Single-pass type I membrane protein</topology>
    </subcellularLocation>
</comment>
<evidence type="ECO:0000313" key="14">
    <source>
        <dbReference type="EMBL" id="KAG5197493.1"/>
    </source>
</evidence>
<evidence type="ECO:0000256" key="13">
    <source>
        <dbReference type="ARBA" id="ARBA00023288"/>
    </source>
</evidence>
<dbReference type="AlphaFoldDB" id="A0A835ZVZ2"/>
<evidence type="ECO:0000256" key="2">
    <source>
        <dbReference type="ARBA" id="ARBA00004531"/>
    </source>
</evidence>
<dbReference type="Proteomes" id="UP000664991">
    <property type="component" value="Unassembled WGS sequence"/>
</dbReference>
<keyword evidence="11" id="KW-1015">Disulfide bond</keyword>
<evidence type="ECO:0000256" key="1">
    <source>
        <dbReference type="ARBA" id="ARBA00004402"/>
    </source>
</evidence>
<dbReference type="EMBL" id="JAEMGP010000019">
    <property type="protein sequence ID" value="KAG5197493.1"/>
    <property type="molecule type" value="Genomic_DNA"/>
</dbReference>
<gene>
    <name evidence="14" type="ORF">JEQ12_008222</name>
</gene>
<keyword evidence="13" id="KW-0449">Lipoprotein</keyword>
<evidence type="ECO:0000256" key="8">
    <source>
        <dbReference type="ARBA" id="ARBA00022989"/>
    </source>
</evidence>
<evidence type="ECO:0000256" key="6">
    <source>
        <dbReference type="ARBA" id="ARBA00022692"/>
    </source>
</evidence>
<comment type="caution">
    <text evidence="14">The sequence shown here is derived from an EMBL/GenBank/DDBJ whole genome shotgun (WGS) entry which is preliminary data.</text>
</comment>
<evidence type="ECO:0000256" key="11">
    <source>
        <dbReference type="ARBA" id="ARBA00023157"/>
    </source>
</evidence>
<dbReference type="Pfam" id="PF00429">
    <property type="entry name" value="TLV_coat"/>
    <property type="match status" value="1"/>
</dbReference>
<evidence type="ECO:0000256" key="4">
    <source>
        <dbReference type="ARBA" id="ARBA00022511"/>
    </source>
</evidence>
<evidence type="ECO:0000256" key="3">
    <source>
        <dbReference type="ARBA" id="ARBA00004563"/>
    </source>
</evidence>
<evidence type="ECO:0000256" key="9">
    <source>
        <dbReference type="ARBA" id="ARBA00023136"/>
    </source>
</evidence>
<evidence type="ECO:0000313" key="15">
    <source>
        <dbReference type="Proteomes" id="UP000664991"/>
    </source>
</evidence>
<dbReference type="PANTHER" id="PTHR10424">
    <property type="entry name" value="VIRAL ENVELOPE PROTEIN"/>
    <property type="match status" value="1"/>
</dbReference>
<keyword evidence="9" id="KW-0472">Membrane</keyword>
<evidence type="ECO:0000256" key="12">
    <source>
        <dbReference type="ARBA" id="ARBA00023180"/>
    </source>
</evidence>
<keyword evidence="10" id="KW-0564">Palmitate</keyword>
<sequence length="222" mass="24334">MKEVWGLGTCLGTVPTDKQTLCTQTGDDTNFTNKTYVIPETGGWWVCSQTGLTHCLHLAVFNQSREFCVMVAVVPKITYHPEEVLYNFWDRDTPAPRHKREPVTAITLATLFALGAAGTGTGIASLTTQHQGLISLRAAMDIARIEKSMMALEKSLTSLSEVVLQNRRGLDLVFLQQGGLCAALKEECCFYADHTGVVQESMAKVRGIRMQEEREGGPAGLI</sequence>
<dbReference type="Gene3D" id="1.10.287.210">
    <property type="match status" value="1"/>
</dbReference>
<evidence type="ECO:0000256" key="10">
    <source>
        <dbReference type="ARBA" id="ARBA00023139"/>
    </source>
</evidence>
<keyword evidence="5" id="KW-0945">Host-virus interaction</keyword>
<evidence type="ECO:0000256" key="7">
    <source>
        <dbReference type="ARBA" id="ARBA00022870"/>
    </source>
</evidence>
<keyword evidence="6" id="KW-0812">Transmembrane</keyword>
<keyword evidence="12" id="KW-0325">Glycoprotein</keyword>
<name>A0A835ZVZ2_SHEEP</name>
<evidence type="ECO:0000256" key="5">
    <source>
        <dbReference type="ARBA" id="ARBA00022581"/>
    </source>
</evidence>
<keyword evidence="7" id="KW-1043">Host membrane</keyword>
<keyword evidence="8" id="KW-1133">Transmembrane helix</keyword>
<dbReference type="InterPro" id="IPR018154">
    <property type="entry name" value="TLV/ENV_coat_polyprotein"/>
</dbReference>
<keyword evidence="4" id="KW-1032">Host cell membrane</keyword>
<accession>A0A835ZVZ2</accession>
<proteinExistence type="predicted"/>